<dbReference type="GO" id="GO:0017000">
    <property type="term" value="P:antibiotic biosynthetic process"/>
    <property type="evidence" value="ECO:0007669"/>
    <property type="project" value="UniProtKB-ARBA"/>
</dbReference>
<proteinExistence type="predicted"/>
<dbReference type="GO" id="GO:0008194">
    <property type="term" value="F:UDP-glycosyltransferase activity"/>
    <property type="evidence" value="ECO:0007669"/>
    <property type="project" value="InterPro"/>
</dbReference>
<organism evidence="2 3">
    <name type="scientific">Prauserella rugosa</name>
    <dbReference type="NCBI Taxonomy" id="43354"/>
    <lineage>
        <taxon>Bacteria</taxon>
        <taxon>Bacillati</taxon>
        <taxon>Actinomycetota</taxon>
        <taxon>Actinomycetes</taxon>
        <taxon>Pseudonocardiales</taxon>
        <taxon>Pseudonocardiaceae</taxon>
        <taxon>Prauserella</taxon>
    </lineage>
</organism>
<evidence type="ECO:0000313" key="2">
    <source>
        <dbReference type="EMBL" id="TWH21420.1"/>
    </source>
</evidence>
<name>A0A660CCZ7_9PSEU</name>
<dbReference type="EMBL" id="VLJV01000001">
    <property type="protein sequence ID" value="TWH21420.1"/>
    <property type="molecule type" value="Genomic_DNA"/>
</dbReference>
<dbReference type="InterPro" id="IPR010610">
    <property type="entry name" value="EryCIII-like_C"/>
</dbReference>
<evidence type="ECO:0000259" key="1">
    <source>
        <dbReference type="Pfam" id="PF06722"/>
    </source>
</evidence>
<feature type="domain" description="Erythromycin biosynthesis protein CIII-like C-terminal" evidence="1">
    <location>
        <begin position="270"/>
        <end position="408"/>
    </location>
</feature>
<dbReference type="PANTHER" id="PTHR48050">
    <property type="entry name" value="STEROL 3-BETA-GLUCOSYLTRANSFERASE"/>
    <property type="match status" value="1"/>
</dbReference>
<dbReference type="AlphaFoldDB" id="A0A660CCZ7"/>
<dbReference type="OrthoDB" id="6620093at2"/>
<dbReference type="SUPFAM" id="SSF53756">
    <property type="entry name" value="UDP-Glycosyltransferase/glycogen phosphorylase"/>
    <property type="match status" value="1"/>
</dbReference>
<dbReference type="InterPro" id="IPR050426">
    <property type="entry name" value="Glycosyltransferase_28"/>
</dbReference>
<comment type="caution">
    <text evidence="2">The sequence shown here is derived from an EMBL/GenBank/DDBJ whole genome shotgun (WGS) entry which is preliminary data.</text>
</comment>
<keyword evidence="3" id="KW-1185">Reference proteome</keyword>
<sequence>MSSVLVCVQPARGHVGPTKPLVAALVAAGHDVAVITGARYRDAFTELGADVTVLPGEVDFDETDLNGSIPGREGLRGPKLGRFELSRFAGAMSQQLRTVDKVLACGVDVVLCDPLFAAGMALVNREDRPRVLALGFLPLTAPTPYRPPSRRPLDRVRGAVMRRFMGWMMAPAQQIAERGVHELVGVETGLCFMDWPMCSDGVLQMTCPGFEFPRTLPAPVHFIGPTTTSSASEHDLPEWWHELDGSRPVVHVTQGTVANDDLGMLVEPTIEALADEDVLVVATTCGTMPRTDPLPPNVRVADFLPYDELLPRCDVMVSNGGYGGVNHALRYGVPLVVVGASQDKPEVAARVSWSGAGLGYARPSLPVRTLRRAVREVLRRDRYRKVAGELSAQIADAPSTDDIVKLIVDR</sequence>
<reference evidence="2 3" key="1">
    <citation type="submission" date="2019-07" db="EMBL/GenBank/DDBJ databases">
        <title>R&amp;d 2014.</title>
        <authorList>
            <person name="Klenk H.-P."/>
        </authorList>
    </citation>
    <scope>NUCLEOTIDE SEQUENCE [LARGE SCALE GENOMIC DNA]</scope>
    <source>
        <strain evidence="2 3">DSM 43194</strain>
    </source>
</reference>
<accession>A0A660CCZ7</accession>
<dbReference type="Proteomes" id="UP000317303">
    <property type="component" value="Unassembled WGS sequence"/>
</dbReference>
<gene>
    <name evidence="2" type="ORF">JD82_03284</name>
</gene>
<dbReference type="RefSeq" id="WP_030533574.1">
    <property type="nucleotide sequence ID" value="NZ_JOIJ01000016.1"/>
</dbReference>
<dbReference type="FunFam" id="3.40.50.2000:FF:000072">
    <property type="entry name" value="Glycosyl transferase"/>
    <property type="match status" value="1"/>
</dbReference>
<keyword evidence="2" id="KW-0808">Transferase</keyword>
<dbReference type="Pfam" id="PF06722">
    <property type="entry name" value="EryCIII-like_C"/>
    <property type="match status" value="1"/>
</dbReference>
<dbReference type="GO" id="GO:0016758">
    <property type="term" value="F:hexosyltransferase activity"/>
    <property type="evidence" value="ECO:0007669"/>
    <property type="project" value="UniProtKB-ARBA"/>
</dbReference>
<dbReference type="PANTHER" id="PTHR48050:SF13">
    <property type="entry name" value="STEROL 3-BETA-GLUCOSYLTRANSFERASE UGT80A2"/>
    <property type="match status" value="1"/>
</dbReference>
<evidence type="ECO:0000313" key="3">
    <source>
        <dbReference type="Proteomes" id="UP000317303"/>
    </source>
</evidence>
<protein>
    <submittedName>
        <fullName evidence="2">UDP:flavonoid glycosyltransferase YjiC (YdhE family)</fullName>
    </submittedName>
</protein>
<dbReference type="InterPro" id="IPR002213">
    <property type="entry name" value="UDP_glucos_trans"/>
</dbReference>
<dbReference type="Gene3D" id="3.40.50.2000">
    <property type="entry name" value="Glycogen Phosphorylase B"/>
    <property type="match status" value="2"/>
</dbReference>
<dbReference type="CDD" id="cd03784">
    <property type="entry name" value="GT1_Gtf-like"/>
    <property type="match status" value="1"/>
</dbReference>